<gene>
    <name evidence="2" type="ORF">AJ80_07517</name>
</gene>
<dbReference type="InterPro" id="IPR000866">
    <property type="entry name" value="AhpC/TSA"/>
</dbReference>
<evidence type="ECO:0000313" key="2">
    <source>
        <dbReference type="EMBL" id="PGH10474.1"/>
    </source>
</evidence>
<comment type="caution">
    <text evidence="2">The sequence shown here is derived from an EMBL/GenBank/DDBJ whole genome shotgun (WGS) entry which is preliminary data.</text>
</comment>
<sequence length="183" mass="20341">MASSDPLKEFETLLAGSDYLFVLYYRGHWCPFCTAHIRELIPLAPAFASANATPVIITAEDAKQLPTTRAATGYTGAAIVDPAHIIATELRRRGWVDVAIQSCIRYYPHNRAEPAVLVVKRDGTVLESWAIAPALSNLYGGTSRPRLEQIWKNALAKEKGEARPHKKYNTTTVMVFLRQKLFG</sequence>
<reference evidence="2 3" key="1">
    <citation type="submission" date="2017-10" db="EMBL/GenBank/DDBJ databases">
        <title>Comparative genomics in systemic dimorphic fungi from Ajellomycetaceae.</title>
        <authorList>
            <person name="Munoz J.F."/>
            <person name="Mcewen J.G."/>
            <person name="Clay O.K."/>
            <person name="Cuomo C.A."/>
        </authorList>
    </citation>
    <scope>NUCLEOTIDE SEQUENCE [LARGE SCALE GENOMIC DNA]</scope>
    <source>
        <strain evidence="2 3">UAMH7299</strain>
    </source>
</reference>
<proteinExistence type="predicted"/>
<organism evidence="2 3">
    <name type="scientific">Polytolypa hystricis (strain UAMH7299)</name>
    <dbReference type="NCBI Taxonomy" id="1447883"/>
    <lineage>
        <taxon>Eukaryota</taxon>
        <taxon>Fungi</taxon>
        <taxon>Dikarya</taxon>
        <taxon>Ascomycota</taxon>
        <taxon>Pezizomycotina</taxon>
        <taxon>Eurotiomycetes</taxon>
        <taxon>Eurotiomycetidae</taxon>
        <taxon>Onygenales</taxon>
        <taxon>Onygenales incertae sedis</taxon>
        <taxon>Polytolypa</taxon>
    </lineage>
</organism>
<dbReference type="InterPro" id="IPR036249">
    <property type="entry name" value="Thioredoxin-like_sf"/>
</dbReference>
<keyword evidence="3" id="KW-1185">Reference proteome</keyword>
<name>A0A2B7XFL5_POLH7</name>
<dbReference type="GO" id="GO:0016209">
    <property type="term" value="F:antioxidant activity"/>
    <property type="evidence" value="ECO:0007669"/>
    <property type="project" value="InterPro"/>
</dbReference>
<evidence type="ECO:0000313" key="3">
    <source>
        <dbReference type="Proteomes" id="UP000224634"/>
    </source>
</evidence>
<accession>A0A2B7XFL5</accession>
<dbReference type="InterPro" id="IPR013766">
    <property type="entry name" value="Thioredoxin_domain"/>
</dbReference>
<protein>
    <recommendedName>
        <fullName evidence="1">Thioredoxin domain-containing protein</fullName>
    </recommendedName>
</protein>
<dbReference type="Gene3D" id="3.40.30.10">
    <property type="entry name" value="Glutaredoxin"/>
    <property type="match status" value="1"/>
</dbReference>
<dbReference type="Pfam" id="PF00578">
    <property type="entry name" value="AhpC-TSA"/>
    <property type="match status" value="1"/>
</dbReference>
<feature type="domain" description="Thioredoxin" evidence="1">
    <location>
        <begin position="1"/>
        <end position="156"/>
    </location>
</feature>
<dbReference type="PROSITE" id="PS51352">
    <property type="entry name" value="THIOREDOXIN_2"/>
    <property type="match status" value="1"/>
</dbReference>
<evidence type="ECO:0000259" key="1">
    <source>
        <dbReference type="PROSITE" id="PS51352"/>
    </source>
</evidence>
<dbReference type="SUPFAM" id="SSF52833">
    <property type="entry name" value="Thioredoxin-like"/>
    <property type="match status" value="1"/>
</dbReference>
<dbReference type="Proteomes" id="UP000224634">
    <property type="component" value="Unassembled WGS sequence"/>
</dbReference>
<dbReference type="OrthoDB" id="407518at2759"/>
<dbReference type="AlphaFoldDB" id="A0A2B7XFL5"/>
<dbReference type="EMBL" id="PDNA01000146">
    <property type="protein sequence ID" value="PGH10474.1"/>
    <property type="molecule type" value="Genomic_DNA"/>
</dbReference>
<dbReference type="GO" id="GO:0016491">
    <property type="term" value="F:oxidoreductase activity"/>
    <property type="evidence" value="ECO:0007669"/>
    <property type="project" value="InterPro"/>
</dbReference>